<feature type="transmembrane region" description="Helical" evidence="6">
    <location>
        <begin position="263"/>
        <end position="286"/>
    </location>
</feature>
<evidence type="ECO:0000256" key="4">
    <source>
        <dbReference type="ARBA" id="ARBA00022989"/>
    </source>
</evidence>
<comment type="caution">
    <text evidence="7">The sequence shown here is derived from an EMBL/GenBank/DDBJ whole genome shotgun (WGS) entry which is preliminary data.</text>
</comment>
<comment type="subcellular location">
    <subcellularLocation>
        <location evidence="1">Cell membrane</location>
        <topology evidence="1">Multi-pass membrane protein</topology>
    </subcellularLocation>
</comment>
<keyword evidence="4 6" id="KW-1133">Transmembrane helix</keyword>
<keyword evidence="5 6" id="KW-0472">Membrane</keyword>
<dbReference type="GO" id="GO:0005886">
    <property type="term" value="C:plasma membrane"/>
    <property type="evidence" value="ECO:0007669"/>
    <property type="project" value="UniProtKB-SubCell"/>
</dbReference>
<dbReference type="InterPro" id="IPR002797">
    <property type="entry name" value="Polysacc_synth"/>
</dbReference>
<keyword evidence="2" id="KW-1003">Cell membrane</keyword>
<organism evidence="7 8">
    <name type="scientific">Actinoplanes aureus</name>
    <dbReference type="NCBI Taxonomy" id="2792083"/>
    <lineage>
        <taxon>Bacteria</taxon>
        <taxon>Bacillati</taxon>
        <taxon>Actinomycetota</taxon>
        <taxon>Actinomycetes</taxon>
        <taxon>Micromonosporales</taxon>
        <taxon>Micromonosporaceae</taxon>
        <taxon>Actinoplanes</taxon>
    </lineage>
</organism>
<dbReference type="RefSeq" id="WP_196414544.1">
    <property type="nucleotide sequence ID" value="NZ_JADQTO010000006.1"/>
</dbReference>
<evidence type="ECO:0000256" key="3">
    <source>
        <dbReference type="ARBA" id="ARBA00022692"/>
    </source>
</evidence>
<dbReference type="PANTHER" id="PTHR30250">
    <property type="entry name" value="PST FAMILY PREDICTED COLANIC ACID TRANSPORTER"/>
    <property type="match status" value="1"/>
</dbReference>
<evidence type="ECO:0000256" key="5">
    <source>
        <dbReference type="ARBA" id="ARBA00023136"/>
    </source>
</evidence>
<dbReference type="InterPro" id="IPR050833">
    <property type="entry name" value="Poly_Biosynth_Transport"/>
</dbReference>
<evidence type="ECO:0000256" key="2">
    <source>
        <dbReference type="ARBA" id="ARBA00022475"/>
    </source>
</evidence>
<proteinExistence type="predicted"/>
<feature type="transmembrane region" description="Helical" evidence="6">
    <location>
        <begin position="58"/>
        <end position="76"/>
    </location>
</feature>
<name>A0A931C883_9ACTN</name>
<feature type="transmembrane region" description="Helical" evidence="6">
    <location>
        <begin position="164"/>
        <end position="180"/>
    </location>
</feature>
<evidence type="ECO:0000256" key="1">
    <source>
        <dbReference type="ARBA" id="ARBA00004651"/>
    </source>
</evidence>
<feature type="transmembrane region" description="Helical" evidence="6">
    <location>
        <begin position="238"/>
        <end position="257"/>
    </location>
</feature>
<feature type="transmembrane region" description="Helical" evidence="6">
    <location>
        <begin position="400"/>
        <end position="418"/>
    </location>
</feature>
<dbReference type="Pfam" id="PF01943">
    <property type="entry name" value="Polysacc_synt"/>
    <property type="match status" value="1"/>
</dbReference>
<dbReference type="PANTHER" id="PTHR30250:SF26">
    <property type="entry name" value="PSMA PROTEIN"/>
    <property type="match status" value="1"/>
</dbReference>
<feature type="transmembrane region" description="Helical" evidence="6">
    <location>
        <begin position="375"/>
        <end position="394"/>
    </location>
</feature>
<dbReference type="EMBL" id="JADQTO010000006">
    <property type="protein sequence ID" value="MBG0562746.1"/>
    <property type="molecule type" value="Genomic_DNA"/>
</dbReference>
<feature type="transmembrane region" description="Helical" evidence="6">
    <location>
        <begin position="125"/>
        <end position="152"/>
    </location>
</feature>
<evidence type="ECO:0000313" key="7">
    <source>
        <dbReference type="EMBL" id="MBG0562746.1"/>
    </source>
</evidence>
<feature type="transmembrane region" description="Helical" evidence="6">
    <location>
        <begin position="340"/>
        <end position="363"/>
    </location>
</feature>
<protein>
    <submittedName>
        <fullName evidence="7">Lipopolysaccharide biosynthesis protein</fullName>
    </submittedName>
</protein>
<sequence length="432" mass="44996">MSGGDHRSFRSLLLAVPAAVRRDYAGTLLAQWFVLGSGLLLFHLVAERGSVDGFAYYQIARGTVSIFQPLVLVGLGQALQRYLPRSHTGTERLARRAILSQACVAGVFALGGVALSPWLARFLGLGGGAAAVGAVLIMLTGSSLCALAVAALRGTHQVARSNTVSMVGFGLVPLTAFALADRIDDFLILQGAGMALVAAWGAVTIRRQRPAPPAPHHHSEPTMRTLLRYGVRRLPGDIALPALFTYPTFAVAAVLPGGAEAGYVGFATSAVTLICSFFGMLTPVLLPRLSRLFHRPGRDGATVRMLTTLPVFAAGLASVPAAVFALLAPVLVRGFLGPEFAAAAGVLRAGVLAAIPLAMFYAARPTLDALLETPVISRLLLVCLAIEVLVTHAAQNVFAAPYAAVVALCAAATVLGVCSERLVVRALRTAPS</sequence>
<gene>
    <name evidence="7" type="ORF">I4J89_14920</name>
</gene>
<evidence type="ECO:0000313" key="8">
    <source>
        <dbReference type="Proteomes" id="UP000598146"/>
    </source>
</evidence>
<feature type="transmembrane region" description="Helical" evidence="6">
    <location>
        <begin position="306"/>
        <end position="328"/>
    </location>
</feature>
<dbReference type="Proteomes" id="UP000598146">
    <property type="component" value="Unassembled WGS sequence"/>
</dbReference>
<feature type="transmembrane region" description="Helical" evidence="6">
    <location>
        <begin position="186"/>
        <end position="205"/>
    </location>
</feature>
<feature type="transmembrane region" description="Helical" evidence="6">
    <location>
        <begin position="28"/>
        <end position="46"/>
    </location>
</feature>
<accession>A0A931C883</accession>
<dbReference type="AlphaFoldDB" id="A0A931C883"/>
<keyword evidence="3 6" id="KW-0812">Transmembrane</keyword>
<keyword evidence="8" id="KW-1185">Reference proteome</keyword>
<evidence type="ECO:0000256" key="6">
    <source>
        <dbReference type="SAM" id="Phobius"/>
    </source>
</evidence>
<reference evidence="7" key="1">
    <citation type="submission" date="2020-11" db="EMBL/GenBank/DDBJ databases">
        <title>Isolation and identification of active actinomycetes.</title>
        <authorList>
            <person name="Sun X."/>
        </authorList>
    </citation>
    <scope>NUCLEOTIDE SEQUENCE</scope>
    <source>
        <strain evidence="7">NEAU-A11</strain>
    </source>
</reference>
<feature type="transmembrane region" description="Helical" evidence="6">
    <location>
        <begin position="97"/>
        <end position="119"/>
    </location>
</feature>